<dbReference type="PROSITE" id="PS00545">
    <property type="entry name" value="ALDOSE_1_EPIMERASE"/>
    <property type="match status" value="1"/>
</dbReference>
<feature type="active site" description="Proton donor" evidence="9">
    <location>
        <position position="177"/>
    </location>
</feature>
<evidence type="ECO:0000256" key="2">
    <source>
        <dbReference type="ARBA" id="ARBA00005028"/>
    </source>
</evidence>
<dbReference type="InterPro" id="IPR008183">
    <property type="entry name" value="Aldose_1/G6P_1-epimerase"/>
</dbReference>
<dbReference type="PANTHER" id="PTHR10091">
    <property type="entry name" value="ALDOSE-1-EPIMERASE"/>
    <property type="match status" value="1"/>
</dbReference>
<proteinExistence type="inferred from homology"/>
<keyword evidence="6 8" id="KW-0413">Isomerase</keyword>
<dbReference type="InterPro" id="IPR011013">
    <property type="entry name" value="Gal_mutarotase_sf_dom"/>
</dbReference>
<dbReference type="GO" id="GO:0004034">
    <property type="term" value="F:aldose 1-epimerase activity"/>
    <property type="evidence" value="ECO:0007669"/>
    <property type="project" value="UniProtKB-EC"/>
</dbReference>
<dbReference type="HOGENOM" id="CLU_031753_2_0_9"/>
<dbReference type="PANTHER" id="PTHR10091:SF0">
    <property type="entry name" value="GALACTOSE MUTAROTASE"/>
    <property type="match status" value="1"/>
</dbReference>
<dbReference type="PIRSF" id="PIRSF005096">
    <property type="entry name" value="GALM"/>
    <property type="match status" value="1"/>
</dbReference>
<dbReference type="UniPathway" id="UPA00242"/>
<dbReference type="InterPro" id="IPR014718">
    <property type="entry name" value="GH-type_carb-bd"/>
</dbReference>
<evidence type="ECO:0000256" key="1">
    <source>
        <dbReference type="ARBA" id="ARBA00001614"/>
    </source>
</evidence>
<evidence type="ECO:0000256" key="9">
    <source>
        <dbReference type="PIRSR" id="PIRSR005096-1"/>
    </source>
</evidence>
<name>E0RXD9_BUTPB</name>
<evidence type="ECO:0000256" key="11">
    <source>
        <dbReference type="PIRSR" id="PIRSR005096-3"/>
    </source>
</evidence>
<dbReference type="CDD" id="cd09019">
    <property type="entry name" value="galactose_mutarotase_like"/>
    <property type="match status" value="1"/>
</dbReference>
<evidence type="ECO:0000313" key="13">
    <source>
        <dbReference type="Proteomes" id="UP000001299"/>
    </source>
</evidence>
<feature type="binding site" evidence="10">
    <location>
        <position position="250"/>
    </location>
    <ligand>
        <name>beta-D-galactose</name>
        <dbReference type="ChEBI" id="CHEBI:27667"/>
    </ligand>
</feature>
<evidence type="ECO:0000256" key="3">
    <source>
        <dbReference type="ARBA" id="ARBA00006206"/>
    </source>
</evidence>
<dbReference type="EMBL" id="CP001810">
    <property type="protein sequence ID" value="ADL32977.1"/>
    <property type="molecule type" value="Genomic_DNA"/>
</dbReference>
<dbReference type="InterPro" id="IPR047215">
    <property type="entry name" value="Galactose_mutarotase-like"/>
</dbReference>
<comment type="catalytic activity">
    <reaction evidence="1 8">
        <text>alpha-D-glucose = beta-D-glucose</text>
        <dbReference type="Rhea" id="RHEA:10264"/>
        <dbReference type="ChEBI" id="CHEBI:15903"/>
        <dbReference type="ChEBI" id="CHEBI:17925"/>
        <dbReference type="EC" id="5.1.3.3"/>
    </reaction>
</comment>
<dbReference type="AlphaFoldDB" id="E0RXD9"/>
<organism evidence="12 13">
    <name type="scientific">Butyrivibrio proteoclasticus (strain ATCC 51982 / DSM 14932 / B316)</name>
    <name type="common">Clostridium proteoclasticum</name>
    <dbReference type="NCBI Taxonomy" id="515622"/>
    <lineage>
        <taxon>Bacteria</taxon>
        <taxon>Bacillati</taxon>
        <taxon>Bacillota</taxon>
        <taxon>Clostridia</taxon>
        <taxon>Lachnospirales</taxon>
        <taxon>Lachnospiraceae</taxon>
        <taxon>Butyrivibrio</taxon>
    </lineage>
</organism>
<dbReference type="NCBIfam" id="NF008277">
    <property type="entry name" value="PRK11055.1"/>
    <property type="match status" value="1"/>
</dbReference>
<dbReference type="InterPro" id="IPR015443">
    <property type="entry name" value="Aldose_1-epimerase"/>
</dbReference>
<evidence type="ECO:0000256" key="10">
    <source>
        <dbReference type="PIRSR" id="PIRSR005096-2"/>
    </source>
</evidence>
<evidence type="ECO:0000256" key="4">
    <source>
        <dbReference type="ARBA" id="ARBA00013185"/>
    </source>
</evidence>
<dbReference type="RefSeq" id="WP_013279634.1">
    <property type="nucleotide sequence ID" value="NC_014387.1"/>
</dbReference>
<keyword evidence="7 8" id="KW-0119">Carbohydrate metabolism</keyword>
<sequence>MAVTKELFGKTQKGEEIYAYHIANSKGVETVILNYGCTIKNVFVPTKDGKKVDVVLGYDTAEAYFDNDCFLGATVGPTANRIACARYSIDGKEFKLPVNDGPNNLHTDMEIGFHKRIWDAKEGDNCVEFTLKAADGDMGFSGNRVFTLTYTLDEDNNLELHYHATSDAKTLINMTNHVYFNLGGHNSGSILDHELTLNASRFTPVIDRAAIPTGELAEVAGTVFDFTNAKEIGQDINADVEQLQCVGGYDHNFCVDGEEGVLRQAAFAKSPKSGITLKCLTTLPGIQLYVGNFLKSKVGKENTEYKPRDGFCLETQFYPNSVNQKGFPDPIFGPDREYDCVTVYQFN</sequence>
<dbReference type="eggNOG" id="COG2017">
    <property type="taxonomic scope" value="Bacteria"/>
</dbReference>
<keyword evidence="13" id="KW-1185">Reference proteome</keyword>
<comment type="pathway">
    <text evidence="2 8">Carbohydrate metabolism; hexose metabolism.</text>
</comment>
<evidence type="ECO:0000313" key="12">
    <source>
        <dbReference type="EMBL" id="ADL32977.1"/>
    </source>
</evidence>
<dbReference type="SUPFAM" id="SSF74650">
    <property type="entry name" value="Galactose mutarotase-like"/>
    <property type="match status" value="1"/>
</dbReference>
<evidence type="ECO:0000256" key="6">
    <source>
        <dbReference type="ARBA" id="ARBA00023235"/>
    </source>
</evidence>
<dbReference type="STRING" id="515622.bpr_I0228"/>
<dbReference type="Pfam" id="PF01263">
    <property type="entry name" value="Aldose_epim"/>
    <property type="match status" value="1"/>
</dbReference>
<feature type="active site" description="Proton acceptor" evidence="9">
    <location>
        <position position="314"/>
    </location>
</feature>
<feature type="binding site" evidence="11">
    <location>
        <begin position="177"/>
        <end position="179"/>
    </location>
    <ligand>
        <name>beta-D-galactose</name>
        <dbReference type="ChEBI" id="CHEBI:27667"/>
    </ligand>
</feature>
<dbReference type="GO" id="GO:0030246">
    <property type="term" value="F:carbohydrate binding"/>
    <property type="evidence" value="ECO:0007669"/>
    <property type="project" value="InterPro"/>
</dbReference>
<dbReference type="GO" id="GO:0006006">
    <property type="term" value="P:glucose metabolic process"/>
    <property type="evidence" value="ECO:0007669"/>
    <property type="project" value="TreeGrafter"/>
</dbReference>
<accession>E0RXD9</accession>
<comment type="similarity">
    <text evidence="3 8">Belongs to the aldose epimerase family.</text>
</comment>
<feature type="binding site" evidence="11">
    <location>
        <begin position="80"/>
        <end position="81"/>
    </location>
    <ligand>
        <name>beta-D-galactose</name>
        <dbReference type="ChEBI" id="CHEBI:27667"/>
    </ligand>
</feature>
<evidence type="ECO:0000256" key="7">
    <source>
        <dbReference type="ARBA" id="ARBA00023277"/>
    </source>
</evidence>
<dbReference type="Proteomes" id="UP000001299">
    <property type="component" value="Chromosome 1"/>
</dbReference>
<dbReference type="KEGG" id="bpb:bpr_I0228"/>
<protein>
    <recommendedName>
        <fullName evidence="5 8">Aldose 1-epimerase</fullName>
        <ecNumber evidence="4 8">5.1.3.3</ecNumber>
    </recommendedName>
</protein>
<dbReference type="GO" id="GO:0033499">
    <property type="term" value="P:galactose catabolic process via UDP-galactose, Leloir pathway"/>
    <property type="evidence" value="ECO:0007669"/>
    <property type="project" value="TreeGrafter"/>
</dbReference>
<reference evidence="12 13" key="1">
    <citation type="journal article" date="2010" name="PLoS ONE">
        <title>The glycobiome of the rumen bacterium Butyrivibrio proteoclasticus B316(T) highlights adaptation to a polysaccharide-rich environment.</title>
        <authorList>
            <person name="Kelly W.J."/>
            <person name="Leahy S.C."/>
            <person name="Altermann E."/>
            <person name="Yeoman C.J."/>
            <person name="Dunne J.C."/>
            <person name="Kong Z."/>
            <person name="Pacheco D.M."/>
            <person name="Li D."/>
            <person name="Noel S.J."/>
            <person name="Moon C.D."/>
            <person name="Cookson A.L."/>
            <person name="Attwood G.T."/>
        </authorList>
    </citation>
    <scope>NUCLEOTIDE SEQUENCE [LARGE SCALE GENOMIC DNA]</scope>
    <source>
        <strain evidence="13">ATCC 51982 / DSM 14932 / B316</strain>
    </source>
</reference>
<dbReference type="Gene3D" id="2.70.98.10">
    <property type="match status" value="1"/>
</dbReference>
<evidence type="ECO:0000256" key="8">
    <source>
        <dbReference type="PIRNR" id="PIRNR005096"/>
    </source>
</evidence>
<evidence type="ECO:0000256" key="5">
    <source>
        <dbReference type="ARBA" id="ARBA00014165"/>
    </source>
</evidence>
<dbReference type="InterPro" id="IPR018052">
    <property type="entry name" value="Ald1_epimerase_CS"/>
</dbReference>
<gene>
    <name evidence="12" type="ordered locus">bpr_I0228</name>
</gene>
<dbReference type="EC" id="5.1.3.3" evidence="4 8"/>